<proteinExistence type="inferred from homology"/>
<dbReference type="AlphaFoldDB" id="A0A096BYD5"/>
<dbReference type="GO" id="GO:0046872">
    <property type="term" value="F:metal ion binding"/>
    <property type="evidence" value="ECO:0007669"/>
    <property type="project" value="UniProtKB-KW"/>
</dbReference>
<keyword evidence="10" id="KW-1185">Reference proteome</keyword>
<dbReference type="PANTHER" id="PTHR30471:SF3">
    <property type="entry name" value="UPF0758 PROTEIN YEES-RELATED"/>
    <property type="match status" value="1"/>
</dbReference>
<organism evidence="9 10">
    <name type="scientific">Veillonella montpellierensis DNF00314</name>
    <dbReference type="NCBI Taxonomy" id="1401067"/>
    <lineage>
        <taxon>Bacteria</taxon>
        <taxon>Bacillati</taxon>
        <taxon>Bacillota</taxon>
        <taxon>Negativicutes</taxon>
        <taxon>Veillonellales</taxon>
        <taxon>Veillonellaceae</taxon>
        <taxon>Veillonella</taxon>
    </lineage>
</organism>
<keyword evidence="6" id="KW-0482">Metalloprotease</keyword>
<dbReference type="CDD" id="cd08071">
    <property type="entry name" value="MPN_DUF2466"/>
    <property type="match status" value="1"/>
</dbReference>
<comment type="similarity">
    <text evidence="1 7">Belongs to the UPF0758 family.</text>
</comment>
<dbReference type="NCBIfam" id="NF000642">
    <property type="entry name" value="PRK00024.1"/>
    <property type="match status" value="1"/>
</dbReference>
<dbReference type="EMBL" id="JRNT01000007">
    <property type="protein sequence ID" value="KGF47742.1"/>
    <property type="molecule type" value="Genomic_DNA"/>
</dbReference>
<dbReference type="InterPro" id="IPR025657">
    <property type="entry name" value="RadC_JAB"/>
</dbReference>
<protein>
    <submittedName>
        <fullName evidence="9">DNA repair protein RadC</fullName>
    </submittedName>
</protein>
<keyword evidence="2" id="KW-0645">Protease</keyword>
<gene>
    <name evidence="9" type="ORF">HMPREF0872_03285</name>
</gene>
<dbReference type="PROSITE" id="PS50249">
    <property type="entry name" value="MPN"/>
    <property type="match status" value="1"/>
</dbReference>
<dbReference type="GO" id="GO:0006508">
    <property type="term" value="P:proteolysis"/>
    <property type="evidence" value="ECO:0007669"/>
    <property type="project" value="UniProtKB-KW"/>
</dbReference>
<dbReference type="InterPro" id="IPR020891">
    <property type="entry name" value="UPF0758_CS"/>
</dbReference>
<dbReference type="PROSITE" id="PS01302">
    <property type="entry name" value="UPF0758"/>
    <property type="match status" value="1"/>
</dbReference>
<dbReference type="Pfam" id="PF20582">
    <property type="entry name" value="UPF0758_N"/>
    <property type="match status" value="1"/>
</dbReference>
<dbReference type="Pfam" id="PF04002">
    <property type="entry name" value="RadC"/>
    <property type="match status" value="1"/>
</dbReference>
<evidence type="ECO:0000256" key="3">
    <source>
        <dbReference type="ARBA" id="ARBA00022723"/>
    </source>
</evidence>
<dbReference type="SUPFAM" id="SSF102712">
    <property type="entry name" value="JAB1/MPN domain"/>
    <property type="match status" value="1"/>
</dbReference>
<keyword evidence="4" id="KW-0378">Hydrolase</keyword>
<dbReference type="PANTHER" id="PTHR30471">
    <property type="entry name" value="DNA REPAIR PROTEIN RADC"/>
    <property type="match status" value="1"/>
</dbReference>
<evidence type="ECO:0000256" key="5">
    <source>
        <dbReference type="ARBA" id="ARBA00022833"/>
    </source>
</evidence>
<name>A0A096BYD5_9FIRM</name>
<evidence type="ECO:0000313" key="9">
    <source>
        <dbReference type="EMBL" id="KGF47742.1"/>
    </source>
</evidence>
<evidence type="ECO:0000259" key="8">
    <source>
        <dbReference type="PROSITE" id="PS50249"/>
    </source>
</evidence>
<accession>A0A096BYD5</accession>
<keyword evidence="3" id="KW-0479">Metal-binding</keyword>
<comment type="caution">
    <text evidence="9">The sequence shown here is derived from an EMBL/GenBank/DDBJ whole genome shotgun (WGS) entry which is preliminary data.</text>
</comment>
<evidence type="ECO:0000256" key="2">
    <source>
        <dbReference type="ARBA" id="ARBA00022670"/>
    </source>
</evidence>
<evidence type="ECO:0000256" key="1">
    <source>
        <dbReference type="ARBA" id="ARBA00010243"/>
    </source>
</evidence>
<dbReference type="InterPro" id="IPR046778">
    <property type="entry name" value="UPF0758_N"/>
</dbReference>
<dbReference type="eggNOG" id="COG2003">
    <property type="taxonomic scope" value="Bacteria"/>
</dbReference>
<dbReference type="InterPro" id="IPR037518">
    <property type="entry name" value="MPN"/>
</dbReference>
<sequence length="221" mass="24587">MDTFQRPREKFIALGGDKLDIAEILAILLRTGCKGQSSISLAKELLQNLSMRGLQLNSATIDDCMQVKGIGEDKAVTIGAAIELGRRLVETKVLEEHKDFTSPETVALYVMERVRHWREEHFMAMYLTAKNTLISIEEISKGGLTSSLAEQRVVFRYAIAHNAASIILFHNHPSGDSTPSQNDIRVTKVFRDAGQLMGIPIIDHIVIGDKNYTSLCEKGYV</sequence>
<keyword evidence="5" id="KW-0862">Zinc</keyword>
<dbReference type="NCBIfam" id="TIGR00608">
    <property type="entry name" value="radc"/>
    <property type="match status" value="1"/>
</dbReference>
<dbReference type="GO" id="GO:0008237">
    <property type="term" value="F:metallopeptidase activity"/>
    <property type="evidence" value="ECO:0007669"/>
    <property type="project" value="UniProtKB-KW"/>
</dbReference>
<dbReference type="InterPro" id="IPR001405">
    <property type="entry name" value="UPF0758"/>
</dbReference>
<reference evidence="9 10" key="1">
    <citation type="submission" date="2014-07" db="EMBL/GenBank/DDBJ databases">
        <authorList>
            <person name="McCorrison J."/>
            <person name="Sanka R."/>
            <person name="Torralba M."/>
            <person name="Gillis M."/>
            <person name="Haft D.H."/>
            <person name="Methe B."/>
            <person name="Sutton G."/>
            <person name="Nelson K.E."/>
        </authorList>
    </citation>
    <scope>NUCLEOTIDE SEQUENCE [LARGE SCALE GENOMIC DNA]</scope>
    <source>
        <strain evidence="9 10">DNF00314</strain>
    </source>
</reference>
<dbReference type="Proteomes" id="UP000029628">
    <property type="component" value="Unassembled WGS sequence"/>
</dbReference>
<evidence type="ECO:0000256" key="4">
    <source>
        <dbReference type="ARBA" id="ARBA00022801"/>
    </source>
</evidence>
<evidence type="ECO:0000256" key="7">
    <source>
        <dbReference type="RuleBase" id="RU003797"/>
    </source>
</evidence>
<dbReference type="Gene3D" id="3.40.140.10">
    <property type="entry name" value="Cytidine Deaminase, domain 2"/>
    <property type="match status" value="1"/>
</dbReference>
<evidence type="ECO:0000256" key="6">
    <source>
        <dbReference type="ARBA" id="ARBA00023049"/>
    </source>
</evidence>
<evidence type="ECO:0000313" key="10">
    <source>
        <dbReference type="Proteomes" id="UP000029628"/>
    </source>
</evidence>
<feature type="domain" description="MPN" evidence="8">
    <location>
        <begin position="99"/>
        <end position="221"/>
    </location>
</feature>